<evidence type="ECO:0000259" key="1">
    <source>
        <dbReference type="Pfam" id="PF00535"/>
    </source>
</evidence>
<name>A0A0B4N4G4_ECOLX</name>
<organism evidence="2">
    <name type="scientific">Escherichia coli</name>
    <dbReference type="NCBI Taxonomy" id="562"/>
    <lineage>
        <taxon>Bacteria</taxon>
        <taxon>Pseudomonadati</taxon>
        <taxon>Pseudomonadota</taxon>
        <taxon>Gammaproteobacteria</taxon>
        <taxon>Enterobacterales</taxon>
        <taxon>Enterobacteriaceae</taxon>
        <taxon>Escherichia</taxon>
    </lineage>
</organism>
<feature type="domain" description="Glycosyltransferase 2-like" evidence="1">
    <location>
        <begin position="4"/>
        <end position="125"/>
    </location>
</feature>
<sequence>MKLTVITVVYNSIEMFKKTYFCLSQQTCQNFTWIIKDGCSDDGLELFINEIKGEFKELVYINKKDNGIYNAMNQALDTDQLEEGLVTFLNAGDIYSSNLTLEKVLSLYNKSAGVIAIPVSVAGKEIQQTLITGYIVNNICHQATFYNISCPIVKNTLKFDERYLLCADFAVLIKLSLSTDIHYLTQVPPVIYETSGISSIRIYKRLYEKAVIIYSSDLLLINKLFSLLAILKGGVLHVFNRNSIK</sequence>
<keyword evidence="2" id="KW-0808">Transferase</keyword>
<dbReference type="GO" id="GO:0016740">
    <property type="term" value="F:transferase activity"/>
    <property type="evidence" value="ECO:0007669"/>
    <property type="project" value="UniProtKB-KW"/>
</dbReference>
<dbReference type="InterPro" id="IPR029044">
    <property type="entry name" value="Nucleotide-diphossugar_trans"/>
</dbReference>
<dbReference type="RefSeq" id="WP_000779473.1">
    <property type="nucleotide sequence ID" value="NZ_BFGI01000013.1"/>
</dbReference>
<dbReference type="EMBL" id="KJ778792">
    <property type="protein sequence ID" value="AIG62673.1"/>
    <property type="molecule type" value="Genomic_DNA"/>
</dbReference>
<protein>
    <submittedName>
        <fullName evidence="2">Glycosyl transferase family 2</fullName>
    </submittedName>
</protein>
<proteinExistence type="predicted"/>
<reference evidence="2" key="1">
    <citation type="journal article" date="2016" name="PLoS ONE">
        <title>Comparison of O-Antigen Gene Clusters of All O-Serogroups of Escherichia coli and Proposal for Adopting a New Nomenclature for O-Typing.</title>
        <authorList>
            <person name="DebRoy C."/>
            <person name="Fratamico P.M."/>
            <person name="Yan X."/>
            <person name="Baranzoni G."/>
            <person name="Liu Y."/>
            <person name="Needleman D.S."/>
            <person name="Tebbs R."/>
            <person name="O'Connell C.D."/>
            <person name="Allred A."/>
            <person name="Swimley M."/>
            <person name="Mwangi M."/>
            <person name="Kapur V."/>
            <person name="Raygoza Garay J.A."/>
            <person name="Roberts E.L."/>
            <person name="Katani R."/>
        </authorList>
    </citation>
    <scope>NUCLEOTIDE SEQUENCE</scope>
    <source>
        <strain evidence="2">6941-60</strain>
    </source>
</reference>
<dbReference type="AlphaFoldDB" id="A0A0B4N4G4"/>
<accession>A0A0B4N4G4</accession>
<dbReference type="SUPFAM" id="SSF53448">
    <property type="entry name" value="Nucleotide-diphospho-sugar transferases"/>
    <property type="match status" value="1"/>
</dbReference>
<dbReference type="InterPro" id="IPR001173">
    <property type="entry name" value="Glyco_trans_2-like"/>
</dbReference>
<dbReference type="Gene3D" id="3.90.550.10">
    <property type="entry name" value="Spore Coat Polysaccharide Biosynthesis Protein SpsA, Chain A"/>
    <property type="match status" value="1"/>
</dbReference>
<evidence type="ECO:0000313" key="2">
    <source>
        <dbReference type="EMBL" id="AIG62673.1"/>
    </source>
</evidence>
<dbReference type="Pfam" id="PF00535">
    <property type="entry name" value="Glycos_transf_2"/>
    <property type="match status" value="1"/>
</dbReference>